<dbReference type="EMBL" id="CBSW010000270">
    <property type="protein sequence ID" value="CDG98918.1"/>
    <property type="molecule type" value="Genomic_DNA"/>
</dbReference>
<organism evidence="1">
    <name type="scientific">Xenorhabdus bovienii str. puntauvense</name>
    <dbReference type="NCBI Taxonomy" id="1398201"/>
    <lineage>
        <taxon>Bacteria</taxon>
        <taxon>Pseudomonadati</taxon>
        <taxon>Pseudomonadota</taxon>
        <taxon>Gammaproteobacteria</taxon>
        <taxon>Enterobacterales</taxon>
        <taxon>Morganellaceae</taxon>
        <taxon>Xenorhabdus</taxon>
    </lineage>
</organism>
<dbReference type="HOGENOM" id="CLU_123187_2_0_6"/>
<accession>A0A077NK39</accession>
<proteinExistence type="predicted"/>
<reference evidence="1" key="1">
    <citation type="submission" date="2013-07" db="EMBL/GenBank/DDBJ databases">
        <title>Sub-species coevolution in mutualistic symbiosis.</title>
        <authorList>
            <person name="Murfin K."/>
            <person name="Klassen J."/>
            <person name="Lee M."/>
            <person name="Forst S."/>
            <person name="Stock P."/>
            <person name="Goodrich-Blair H."/>
        </authorList>
    </citation>
    <scope>NUCLEOTIDE SEQUENCE [LARGE SCALE GENOMIC DNA]</scope>
    <source>
        <strain evidence="1">Puntauvense</strain>
    </source>
</reference>
<protein>
    <submittedName>
        <fullName evidence="1">Uncharacterized protein</fullName>
    </submittedName>
</protein>
<dbReference type="Proteomes" id="UP000028511">
    <property type="component" value="Unassembled WGS sequence"/>
</dbReference>
<comment type="caution">
    <text evidence="1">The sequence shown here is derived from an EMBL/GenBank/DDBJ whole genome shotgun (WGS) entry which is preliminary data.</text>
</comment>
<gene>
    <name evidence="1" type="ORF">XBP1_640005</name>
</gene>
<evidence type="ECO:0000313" key="1">
    <source>
        <dbReference type="EMBL" id="CDG98918.1"/>
    </source>
</evidence>
<dbReference type="Pfam" id="PF11672">
    <property type="entry name" value="DUF3268"/>
    <property type="match status" value="1"/>
</dbReference>
<dbReference type="AlphaFoldDB" id="A0A077NK39"/>
<dbReference type="InterPro" id="IPR021686">
    <property type="entry name" value="DUF3268"/>
</dbReference>
<sequence length="141" mass="16802">MQYTPWNPNPRAVQRVNDPLPVPTQCRHCCNRVTIAHHTEVFGETSSRWPWLYVCWSCDARVGMHPETDIPLGYLADEPTRRARRNGKEKFEQMRAFRNWERTEAYRWLAWQLGISSNRCHFGWFETDICNKAANICREFK</sequence>
<name>A0A077NK39_XENBV</name>